<sequence>MQRWRSYDAASRSSTDTLDFPASSWGQRKDFALDGTWTSRLWCPRKAVRVRLELSQSAVVMTARATMHANSTRKLSHTRWLKLHRCWLQRLVMPIRQMQHTQTPQQSPLA</sequence>
<protein>
    <submittedName>
        <fullName evidence="1">Uncharacterized protein</fullName>
    </submittedName>
</protein>
<proteinExistence type="predicted"/>
<gene>
    <name evidence="1" type="ORF">Esi_0170_0022</name>
</gene>
<accession>D7FMS0</accession>
<dbReference type="EMBL" id="FN649757">
    <property type="protein sequence ID" value="CBJ29985.1"/>
    <property type="molecule type" value="Genomic_DNA"/>
</dbReference>
<dbReference type="InParanoid" id="D7FMS0"/>
<evidence type="ECO:0000313" key="2">
    <source>
        <dbReference type="Proteomes" id="UP000002630"/>
    </source>
</evidence>
<dbReference type="EMBL" id="FN648215">
    <property type="protein sequence ID" value="CBJ29985.1"/>
    <property type="molecule type" value="Genomic_DNA"/>
</dbReference>
<dbReference type="AlphaFoldDB" id="D7FMS0"/>
<dbReference type="Proteomes" id="UP000002630">
    <property type="component" value="Linkage Group LG32"/>
</dbReference>
<reference evidence="1 2" key="1">
    <citation type="journal article" date="2010" name="Nature">
        <title>The Ectocarpus genome and the independent evolution of multicellularity in brown algae.</title>
        <authorList>
            <person name="Cock J.M."/>
            <person name="Sterck L."/>
            <person name="Rouze P."/>
            <person name="Scornet D."/>
            <person name="Allen A.E."/>
            <person name="Amoutzias G."/>
            <person name="Anthouard V."/>
            <person name="Artiguenave F."/>
            <person name="Aury J.M."/>
            <person name="Badger J.H."/>
            <person name="Beszteri B."/>
            <person name="Billiau K."/>
            <person name="Bonnet E."/>
            <person name="Bothwell J.H."/>
            <person name="Bowler C."/>
            <person name="Boyen C."/>
            <person name="Brownlee C."/>
            <person name="Carrano C.J."/>
            <person name="Charrier B."/>
            <person name="Cho G.Y."/>
            <person name="Coelho S.M."/>
            <person name="Collen J."/>
            <person name="Corre E."/>
            <person name="Da Silva C."/>
            <person name="Delage L."/>
            <person name="Delaroque N."/>
            <person name="Dittami S.M."/>
            <person name="Doulbeau S."/>
            <person name="Elias M."/>
            <person name="Farnham G."/>
            <person name="Gachon C.M."/>
            <person name="Gschloessl B."/>
            <person name="Heesch S."/>
            <person name="Jabbari K."/>
            <person name="Jubin C."/>
            <person name="Kawai H."/>
            <person name="Kimura K."/>
            <person name="Kloareg B."/>
            <person name="Kupper F.C."/>
            <person name="Lang D."/>
            <person name="Le Bail A."/>
            <person name="Leblanc C."/>
            <person name="Lerouge P."/>
            <person name="Lohr M."/>
            <person name="Lopez P.J."/>
            <person name="Martens C."/>
            <person name="Maumus F."/>
            <person name="Michel G."/>
            <person name="Miranda-Saavedra D."/>
            <person name="Morales J."/>
            <person name="Moreau H."/>
            <person name="Motomura T."/>
            <person name="Nagasato C."/>
            <person name="Napoli C.A."/>
            <person name="Nelson D.R."/>
            <person name="Nyvall-Collen P."/>
            <person name="Peters A.F."/>
            <person name="Pommier C."/>
            <person name="Potin P."/>
            <person name="Poulain J."/>
            <person name="Quesneville H."/>
            <person name="Read B."/>
            <person name="Rensing S.A."/>
            <person name="Ritter A."/>
            <person name="Rousvoal S."/>
            <person name="Samanta M."/>
            <person name="Samson G."/>
            <person name="Schroeder D.C."/>
            <person name="Segurens B."/>
            <person name="Strittmatter M."/>
            <person name="Tonon T."/>
            <person name="Tregear J.W."/>
            <person name="Valentin K."/>
            <person name="von Dassow P."/>
            <person name="Yamagishi T."/>
            <person name="Van de Peer Y."/>
            <person name="Wincker P."/>
        </authorList>
    </citation>
    <scope>NUCLEOTIDE SEQUENCE [LARGE SCALE GENOMIC DNA]</scope>
    <source>
        <strain evidence="2">Ec32 / CCAP1310/4</strain>
    </source>
</reference>
<evidence type="ECO:0000313" key="1">
    <source>
        <dbReference type="EMBL" id="CBJ29985.1"/>
    </source>
</evidence>
<organism evidence="1 2">
    <name type="scientific">Ectocarpus siliculosus</name>
    <name type="common">Brown alga</name>
    <name type="synonym">Conferva siliculosa</name>
    <dbReference type="NCBI Taxonomy" id="2880"/>
    <lineage>
        <taxon>Eukaryota</taxon>
        <taxon>Sar</taxon>
        <taxon>Stramenopiles</taxon>
        <taxon>Ochrophyta</taxon>
        <taxon>PX clade</taxon>
        <taxon>Phaeophyceae</taxon>
        <taxon>Ectocarpales</taxon>
        <taxon>Ectocarpaceae</taxon>
        <taxon>Ectocarpus</taxon>
    </lineage>
</organism>
<name>D7FMS0_ECTSI</name>
<keyword evidence="2" id="KW-1185">Reference proteome</keyword>